<feature type="transmembrane region" description="Helical" evidence="1">
    <location>
        <begin position="6"/>
        <end position="22"/>
    </location>
</feature>
<organism evidence="2 3">
    <name type="scientific">Colwellia asteriadis</name>
    <dbReference type="NCBI Taxonomy" id="517723"/>
    <lineage>
        <taxon>Bacteria</taxon>
        <taxon>Pseudomonadati</taxon>
        <taxon>Pseudomonadota</taxon>
        <taxon>Gammaproteobacteria</taxon>
        <taxon>Alteromonadales</taxon>
        <taxon>Colwelliaceae</taxon>
        <taxon>Colwellia</taxon>
    </lineage>
</organism>
<evidence type="ECO:0000313" key="2">
    <source>
        <dbReference type="EMBL" id="GAA0813119.1"/>
    </source>
</evidence>
<dbReference type="InterPro" id="IPR006750">
    <property type="entry name" value="YdcZ"/>
</dbReference>
<proteinExistence type="predicted"/>
<name>A0ABN1L480_9GAMM</name>
<keyword evidence="3" id="KW-1185">Reference proteome</keyword>
<feature type="transmembrane region" description="Helical" evidence="1">
    <location>
        <begin position="81"/>
        <end position="100"/>
    </location>
</feature>
<evidence type="ECO:0000256" key="1">
    <source>
        <dbReference type="SAM" id="Phobius"/>
    </source>
</evidence>
<comment type="caution">
    <text evidence="2">The sequence shown here is derived from an EMBL/GenBank/DDBJ whole genome shotgun (WGS) entry which is preliminary data.</text>
</comment>
<accession>A0ABN1L480</accession>
<dbReference type="PANTHER" id="PTHR34821:SF2">
    <property type="entry name" value="INNER MEMBRANE PROTEIN YDCZ"/>
    <property type="match status" value="1"/>
</dbReference>
<dbReference type="EMBL" id="BAAAFA010000002">
    <property type="protein sequence ID" value="GAA0813119.1"/>
    <property type="molecule type" value="Genomic_DNA"/>
</dbReference>
<dbReference type="Proteomes" id="UP001500021">
    <property type="component" value="Unassembled WGS sequence"/>
</dbReference>
<keyword evidence="1" id="KW-0812">Transmembrane</keyword>
<reference evidence="2 3" key="1">
    <citation type="journal article" date="2019" name="Int. J. Syst. Evol. Microbiol.">
        <title>The Global Catalogue of Microorganisms (GCM) 10K type strain sequencing project: providing services to taxonomists for standard genome sequencing and annotation.</title>
        <authorList>
            <consortium name="The Broad Institute Genomics Platform"/>
            <consortium name="The Broad Institute Genome Sequencing Center for Infectious Disease"/>
            <person name="Wu L."/>
            <person name="Ma J."/>
        </authorList>
    </citation>
    <scope>NUCLEOTIDE SEQUENCE [LARGE SCALE GENOMIC DNA]</scope>
    <source>
        <strain evidence="2 3">JCM 15608</strain>
    </source>
</reference>
<feature type="transmembrane region" description="Helical" evidence="1">
    <location>
        <begin position="136"/>
        <end position="155"/>
    </location>
</feature>
<dbReference type="Pfam" id="PF04657">
    <property type="entry name" value="DMT_YdcZ"/>
    <property type="match status" value="1"/>
</dbReference>
<dbReference type="PANTHER" id="PTHR34821">
    <property type="entry name" value="INNER MEMBRANE PROTEIN YDCZ"/>
    <property type="match status" value="1"/>
</dbReference>
<sequence length="158" mass="17185">MVNIFIGLAFSAGVCIAIQAAMNAQLGKLLHNSLIATSYAFLSSFLLVSLLVLYLGGSKQIFSDQSTMLVSLSKNMSTVPWYLWLSFIFSVIGVGSFYFLIPKMGVGNMMSYALTGQILMAMLISHFGLFDSPVKIMSLDKLIGTILLVIAIVLINKE</sequence>
<evidence type="ECO:0000313" key="3">
    <source>
        <dbReference type="Proteomes" id="UP001500021"/>
    </source>
</evidence>
<protein>
    <submittedName>
        <fullName evidence="2">DMT family transporter</fullName>
    </submittedName>
</protein>
<feature type="transmembrane region" description="Helical" evidence="1">
    <location>
        <begin position="34"/>
        <end position="56"/>
    </location>
</feature>
<dbReference type="RefSeq" id="WP_343815244.1">
    <property type="nucleotide sequence ID" value="NZ_BAAAFA010000002.1"/>
</dbReference>
<keyword evidence="1" id="KW-0472">Membrane</keyword>
<gene>
    <name evidence="2" type="ORF">GCM10009111_07990</name>
</gene>
<keyword evidence="1" id="KW-1133">Transmembrane helix</keyword>